<dbReference type="Proteomes" id="UP000195521">
    <property type="component" value="Unassembled WGS sequence"/>
</dbReference>
<dbReference type="AlphaFoldDB" id="A0A1Y1JR17"/>
<evidence type="ECO:0000256" key="1">
    <source>
        <dbReference type="SAM" id="MobiDB-lite"/>
    </source>
</evidence>
<name>A0A1Y1JR17_PLAGO</name>
<organism evidence="2 3">
    <name type="scientific">Plasmodium gonderi</name>
    <dbReference type="NCBI Taxonomy" id="77519"/>
    <lineage>
        <taxon>Eukaryota</taxon>
        <taxon>Sar</taxon>
        <taxon>Alveolata</taxon>
        <taxon>Apicomplexa</taxon>
        <taxon>Aconoidasida</taxon>
        <taxon>Haemosporida</taxon>
        <taxon>Plasmodiidae</taxon>
        <taxon>Plasmodium</taxon>
        <taxon>Plasmodium (Plasmodium)</taxon>
    </lineage>
</organism>
<reference evidence="3" key="1">
    <citation type="submission" date="2017-04" db="EMBL/GenBank/DDBJ databases">
        <title>Plasmodium gonderi genome.</title>
        <authorList>
            <person name="Arisue N."/>
            <person name="Honma H."/>
            <person name="Kawai S."/>
            <person name="Tougan T."/>
            <person name="Tanabe K."/>
            <person name="Horii T."/>
        </authorList>
    </citation>
    <scope>NUCLEOTIDE SEQUENCE [LARGE SCALE GENOMIC DNA]</scope>
    <source>
        <strain evidence="3">ATCC 30045</strain>
    </source>
</reference>
<comment type="caution">
    <text evidence="2">The sequence shown here is derived from an EMBL/GenBank/DDBJ whole genome shotgun (WGS) entry which is preliminary data.</text>
</comment>
<evidence type="ECO:0000313" key="2">
    <source>
        <dbReference type="EMBL" id="GAW82474.1"/>
    </source>
</evidence>
<gene>
    <name evidence="2" type="ORF">PGO_124720</name>
</gene>
<feature type="region of interest" description="Disordered" evidence="1">
    <location>
        <begin position="661"/>
        <end position="692"/>
    </location>
</feature>
<dbReference type="EMBL" id="BDQF01000013">
    <property type="protein sequence ID" value="GAW82474.1"/>
    <property type="molecule type" value="Genomic_DNA"/>
</dbReference>
<accession>A0A1Y1JR17</accession>
<dbReference type="RefSeq" id="XP_028545063.1">
    <property type="nucleotide sequence ID" value="XM_028689262.1"/>
</dbReference>
<proteinExistence type="predicted"/>
<protein>
    <submittedName>
        <fullName evidence="2">Uncharacterized protein</fullName>
    </submittedName>
</protein>
<sequence>MNENLENTSERYQKLLLSASLKREAKENEEINNVKKQTPGNNENNDFIIYIEFKFENLILSRYLFDIRDELGTPIRNSVQITRFIIMRSENHIMGTCVSNRIILCYRNDKESNGILEKLKEELKRSYSICLTLENNIEDNKKEIEKYLLSYIIQFTLVCKYVECGKWVHIWDNMDTIIESKFCGNNTSKYFNCIGFKFHILNMEHSIINQKKNYEHIVKVHLKVIINIYKVLPVGENNMCENMYVYCLPRCSMRATILDVFDSRKDEKKFNYKNYWLNVHGYVLNENSVKKIIKVKLYKGVFNYPQGVLLRDNIYKLNMRIKKEHFFYICNFVNSFELLKKSQLQLLKYSDFFQVENIYDDLLLSKNKKKLKNEQDEEEEKEKEEDSDFYKKLNLICNNEYEGNKIAQEISHSNKQQNVYENSYNLYGNTLTNLGGMSINLNFSKNIKINKNDQKSSGSTTQSYHYTKNDLVDAFLNESALAYQSRGSYMNKEQEKENPHQYDYNDIQQEPCHLSNPELNECAPNESPFERSKPITRIDIAKKKSNTLQIHENVSKTKQTGTTVVHTRDNNLNIPFEKHSRRHDEIYKENQNKNKELDNHLHSIAKNYNSIPGNNSEHMTNVNMFENVNAQIIFSKEFQNFLDNLDEVALYQQEPLERLNFDQREKKRPNFLMNNPQTSETSEHIHSKTKHT</sequence>
<keyword evidence="3" id="KW-1185">Reference proteome</keyword>
<evidence type="ECO:0000313" key="3">
    <source>
        <dbReference type="Proteomes" id="UP000195521"/>
    </source>
</evidence>
<dbReference type="OrthoDB" id="377630at2759"/>
<dbReference type="GeneID" id="39749211"/>
<dbReference type="OMA" id="HIMGTCV"/>